<dbReference type="PANTHER" id="PTHR36536">
    <property type="entry name" value="UPF0111 PROTEIN HI_1603"/>
    <property type="match status" value="1"/>
</dbReference>
<evidence type="ECO:0000313" key="3">
    <source>
        <dbReference type="EMBL" id="KGD63504.1"/>
    </source>
</evidence>
<dbReference type="SUPFAM" id="SSF109755">
    <property type="entry name" value="PhoU-like"/>
    <property type="match status" value="1"/>
</dbReference>
<sequence>MSLGSSIAGLFGRSPIKPLQQHYDTVHECACTLAQFFDAVIAGDWDKARTLRKQVAELENQADELKKEFRLNLPKSLFLPMPRTDLLELISVQDKVANKAKDISGLMLGREMSIPAPIADAMRSYVQGAIDTSAQAQKAINELDELIETGFSGREIRLVEELIEELDRLERANDEQQIVIRSSLFKLESELSPVDVIFLYKIIEWVGDLADRAQKVGGRLQMLVAR</sequence>
<dbReference type="NCBIfam" id="TIGR00153">
    <property type="entry name" value="TIGR00153 family protein"/>
    <property type="match status" value="1"/>
</dbReference>
<proteinExistence type="inferred from homology"/>
<keyword evidence="4" id="KW-1185">Reference proteome</keyword>
<evidence type="ECO:0008006" key="5">
    <source>
        <dbReference type="Google" id="ProtNLM"/>
    </source>
</evidence>
<dbReference type="RefSeq" id="WP_035234413.1">
    <property type="nucleotide sequence ID" value="NZ_ARXV01000016.1"/>
</dbReference>
<feature type="coiled-coil region" evidence="2">
    <location>
        <begin position="152"/>
        <end position="179"/>
    </location>
</feature>
<dbReference type="InterPro" id="IPR038078">
    <property type="entry name" value="PhoU-like_sf"/>
</dbReference>
<comment type="caution">
    <text evidence="3">The sequence shown here is derived from an EMBL/GenBank/DDBJ whole genome shotgun (WGS) entry which is preliminary data.</text>
</comment>
<evidence type="ECO:0000256" key="1">
    <source>
        <dbReference type="ARBA" id="ARBA00008591"/>
    </source>
</evidence>
<dbReference type="PANTHER" id="PTHR36536:SF3">
    <property type="entry name" value="UPF0111 PROTEIN HI_1603"/>
    <property type="match status" value="1"/>
</dbReference>
<dbReference type="PATRIC" id="fig|1177154.3.peg.3181"/>
<dbReference type="Pfam" id="PF01865">
    <property type="entry name" value="PhoU_div"/>
    <property type="match status" value="1"/>
</dbReference>
<keyword evidence="2" id="KW-0175">Coiled coil</keyword>
<dbReference type="Gene3D" id="1.20.58.220">
    <property type="entry name" value="Phosphate transport system protein phou homolog 2, domain 2"/>
    <property type="match status" value="1"/>
</dbReference>
<organism evidence="3 4">
    <name type="scientific">Alcanivorax nanhaiticus</name>
    <dbReference type="NCBI Taxonomy" id="1177154"/>
    <lineage>
        <taxon>Bacteria</taxon>
        <taxon>Pseudomonadati</taxon>
        <taxon>Pseudomonadota</taxon>
        <taxon>Gammaproteobacteria</taxon>
        <taxon>Oceanospirillales</taxon>
        <taxon>Alcanivoracaceae</taxon>
        <taxon>Alcanivorax</taxon>
    </lineage>
</organism>
<dbReference type="InterPro" id="IPR002727">
    <property type="entry name" value="DUF47"/>
</dbReference>
<comment type="similarity">
    <text evidence="1">Belongs to the UPF0111 family.</text>
</comment>
<evidence type="ECO:0000256" key="2">
    <source>
        <dbReference type="SAM" id="Coils"/>
    </source>
</evidence>
<dbReference type="AlphaFoldDB" id="A0A095SGN6"/>
<name>A0A095SGN6_9GAMM</name>
<dbReference type="InterPro" id="IPR018445">
    <property type="entry name" value="Put_Phosphate_transp_reg"/>
</dbReference>
<evidence type="ECO:0000313" key="4">
    <source>
        <dbReference type="Proteomes" id="UP000029444"/>
    </source>
</evidence>
<reference evidence="3 4" key="1">
    <citation type="submission" date="2012-09" db="EMBL/GenBank/DDBJ databases">
        <title>Genome Sequence of alkane-degrading Bacterium Alcanivorax sp. 19-m-6.</title>
        <authorList>
            <person name="Lai Q."/>
            <person name="Shao Z."/>
        </authorList>
    </citation>
    <scope>NUCLEOTIDE SEQUENCE [LARGE SCALE GENOMIC DNA]</scope>
    <source>
        <strain evidence="3 4">19-m-6</strain>
    </source>
</reference>
<gene>
    <name evidence="3" type="ORF">Y5S_03140</name>
</gene>
<dbReference type="OrthoDB" id="9780540at2"/>
<protein>
    <recommendedName>
        <fullName evidence="5">Phosphate transport regulator</fullName>
    </recommendedName>
</protein>
<dbReference type="STRING" id="1177154.Y5S_03140"/>
<accession>A0A095SGN6</accession>
<dbReference type="eggNOG" id="COG1392">
    <property type="taxonomic scope" value="Bacteria"/>
</dbReference>
<dbReference type="EMBL" id="ARXV01000016">
    <property type="protein sequence ID" value="KGD63504.1"/>
    <property type="molecule type" value="Genomic_DNA"/>
</dbReference>
<dbReference type="Proteomes" id="UP000029444">
    <property type="component" value="Unassembled WGS sequence"/>
</dbReference>